<dbReference type="GO" id="GO:0005739">
    <property type="term" value="C:mitochondrion"/>
    <property type="evidence" value="ECO:0007669"/>
    <property type="project" value="TreeGrafter"/>
</dbReference>
<comment type="cofactor">
    <cofactor evidence="1">
        <name>FAD</name>
        <dbReference type="ChEBI" id="CHEBI:57692"/>
    </cofactor>
</comment>
<name>A0A6C0DN48_9ZZZZ</name>
<dbReference type="InterPro" id="IPR017905">
    <property type="entry name" value="ERV/ALR_sulphydryl_oxidase"/>
</dbReference>
<dbReference type="InterPro" id="IPR039799">
    <property type="entry name" value="ALR/ERV"/>
</dbReference>
<keyword evidence="4" id="KW-0274">FAD</keyword>
<proteinExistence type="predicted"/>
<feature type="transmembrane region" description="Helical" evidence="7">
    <location>
        <begin position="129"/>
        <end position="149"/>
    </location>
</feature>
<keyword evidence="6" id="KW-1015">Disulfide bond</keyword>
<evidence type="ECO:0000256" key="4">
    <source>
        <dbReference type="ARBA" id="ARBA00022827"/>
    </source>
</evidence>
<dbReference type="Gene3D" id="1.20.120.310">
    <property type="entry name" value="ERV/ALR sulfhydryl oxidase domain"/>
    <property type="match status" value="1"/>
</dbReference>
<organism evidence="9">
    <name type="scientific">viral metagenome</name>
    <dbReference type="NCBI Taxonomy" id="1070528"/>
    <lineage>
        <taxon>unclassified sequences</taxon>
        <taxon>metagenomes</taxon>
        <taxon>organismal metagenomes</taxon>
    </lineage>
</organism>
<dbReference type="GO" id="GO:0050660">
    <property type="term" value="F:flavin adenine dinucleotide binding"/>
    <property type="evidence" value="ECO:0007669"/>
    <property type="project" value="TreeGrafter"/>
</dbReference>
<protein>
    <recommendedName>
        <fullName evidence="2">thiol oxidase</fullName>
        <ecNumber evidence="2">1.8.3.2</ecNumber>
    </recommendedName>
</protein>
<evidence type="ECO:0000256" key="2">
    <source>
        <dbReference type="ARBA" id="ARBA00012512"/>
    </source>
</evidence>
<dbReference type="SUPFAM" id="SSF69000">
    <property type="entry name" value="FAD-dependent thiol oxidase"/>
    <property type="match status" value="1"/>
</dbReference>
<evidence type="ECO:0000256" key="7">
    <source>
        <dbReference type="SAM" id="Phobius"/>
    </source>
</evidence>
<evidence type="ECO:0000256" key="6">
    <source>
        <dbReference type="ARBA" id="ARBA00023157"/>
    </source>
</evidence>
<dbReference type="AlphaFoldDB" id="A0A6C0DN48"/>
<sequence length="155" mass="18014">MHIPPSVWGPFFWHTIHIAALAYPNEPTYEYKKAAKEFFESLKVLIPCPICREHYEKHMEKYPITPHLDKRADLFRWTLLLHNEVNEQLNKPVFTEAQVLAYYERLGKRDRSPVWTEKDFVAADMAARIQGFVGGAAAVGVVMTILWLLNDSSKR</sequence>
<reference evidence="9" key="1">
    <citation type="journal article" date="2020" name="Nature">
        <title>Giant virus diversity and host interactions through global metagenomics.</title>
        <authorList>
            <person name="Schulz F."/>
            <person name="Roux S."/>
            <person name="Paez-Espino D."/>
            <person name="Jungbluth S."/>
            <person name="Walsh D.A."/>
            <person name="Denef V.J."/>
            <person name="McMahon K.D."/>
            <person name="Konstantinidis K.T."/>
            <person name="Eloe-Fadrosh E.A."/>
            <person name="Kyrpides N.C."/>
            <person name="Woyke T."/>
        </authorList>
    </citation>
    <scope>NUCLEOTIDE SEQUENCE</scope>
    <source>
        <strain evidence="9">GVMAG-M-3300023174-46</strain>
    </source>
</reference>
<evidence type="ECO:0000313" key="9">
    <source>
        <dbReference type="EMBL" id="QHT18316.1"/>
    </source>
</evidence>
<dbReference type="Pfam" id="PF04777">
    <property type="entry name" value="Evr1_Alr"/>
    <property type="match status" value="1"/>
</dbReference>
<keyword evidence="7" id="KW-0812">Transmembrane</keyword>
<dbReference type="PANTHER" id="PTHR12645:SF0">
    <property type="entry name" value="FAD-LINKED SULFHYDRYL OXIDASE ALR"/>
    <property type="match status" value="1"/>
</dbReference>
<dbReference type="EMBL" id="MN739654">
    <property type="protein sequence ID" value="QHT18316.1"/>
    <property type="molecule type" value="Genomic_DNA"/>
</dbReference>
<keyword evidence="5" id="KW-0560">Oxidoreductase</keyword>
<dbReference type="InterPro" id="IPR036774">
    <property type="entry name" value="ERV/ALR_sulphydryl_oxid_sf"/>
</dbReference>
<evidence type="ECO:0000256" key="3">
    <source>
        <dbReference type="ARBA" id="ARBA00022630"/>
    </source>
</evidence>
<evidence type="ECO:0000259" key="8">
    <source>
        <dbReference type="PROSITE" id="PS51324"/>
    </source>
</evidence>
<keyword evidence="7" id="KW-0472">Membrane</keyword>
<feature type="domain" description="ERV/ALR sulfhydryl oxidase" evidence="8">
    <location>
        <begin position="1"/>
        <end position="103"/>
    </location>
</feature>
<evidence type="ECO:0000256" key="5">
    <source>
        <dbReference type="ARBA" id="ARBA00023002"/>
    </source>
</evidence>
<keyword evidence="7" id="KW-1133">Transmembrane helix</keyword>
<dbReference type="EC" id="1.8.3.2" evidence="2"/>
<keyword evidence="3" id="KW-0285">Flavoprotein</keyword>
<dbReference type="PANTHER" id="PTHR12645">
    <property type="entry name" value="ALR/ERV"/>
    <property type="match status" value="1"/>
</dbReference>
<dbReference type="PROSITE" id="PS51324">
    <property type="entry name" value="ERV_ALR"/>
    <property type="match status" value="1"/>
</dbReference>
<evidence type="ECO:0000256" key="1">
    <source>
        <dbReference type="ARBA" id="ARBA00001974"/>
    </source>
</evidence>
<accession>A0A6C0DN48</accession>
<dbReference type="GO" id="GO:0016971">
    <property type="term" value="F:flavin-dependent sulfhydryl oxidase activity"/>
    <property type="evidence" value="ECO:0007669"/>
    <property type="project" value="InterPro"/>
</dbReference>